<evidence type="ECO:0000256" key="1">
    <source>
        <dbReference type="ARBA" id="ARBA00009477"/>
    </source>
</evidence>
<evidence type="ECO:0000259" key="5">
    <source>
        <dbReference type="Pfam" id="PF25954"/>
    </source>
</evidence>
<evidence type="ECO:0000259" key="7">
    <source>
        <dbReference type="Pfam" id="PF25975"/>
    </source>
</evidence>
<dbReference type="InterPro" id="IPR058649">
    <property type="entry name" value="CzcB_C"/>
</dbReference>
<dbReference type="PANTHER" id="PTHR30097">
    <property type="entry name" value="CATION EFFLUX SYSTEM PROTEIN CUSB"/>
    <property type="match status" value="1"/>
</dbReference>
<keyword evidence="3" id="KW-0175">Coiled coil</keyword>
<dbReference type="Gene3D" id="1.10.287.470">
    <property type="entry name" value="Helix hairpin bin"/>
    <property type="match status" value="1"/>
</dbReference>
<gene>
    <name evidence="8" type="ORF">IM725_08985</name>
</gene>
<evidence type="ECO:0000313" key="9">
    <source>
        <dbReference type="Proteomes" id="UP000715965"/>
    </source>
</evidence>
<dbReference type="InterPro" id="IPR058792">
    <property type="entry name" value="Beta-barrel_RND_2"/>
</dbReference>
<organism evidence="8 9">
    <name type="scientific">Ramlibacter aquaticus</name>
    <dbReference type="NCBI Taxonomy" id="2780094"/>
    <lineage>
        <taxon>Bacteria</taxon>
        <taxon>Pseudomonadati</taxon>
        <taxon>Pseudomonadota</taxon>
        <taxon>Betaproteobacteria</taxon>
        <taxon>Burkholderiales</taxon>
        <taxon>Comamonadaceae</taxon>
        <taxon>Ramlibacter</taxon>
    </lineage>
</organism>
<dbReference type="Gene3D" id="2.40.50.100">
    <property type="match status" value="1"/>
</dbReference>
<dbReference type="NCBIfam" id="TIGR01730">
    <property type="entry name" value="RND_mfp"/>
    <property type="match status" value="1"/>
</dbReference>
<dbReference type="Pfam" id="PF25975">
    <property type="entry name" value="CzcB_C"/>
    <property type="match status" value="1"/>
</dbReference>
<evidence type="ECO:0000313" key="8">
    <source>
        <dbReference type="EMBL" id="MBE7940701.1"/>
    </source>
</evidence>
<dbReference type="InterPro" id="IPR006143">
    <property type="entry name" value="RND_pump_MFP"/>
</dbReference>
<reference evidence="8 9" key="1">
    <citation type="submission" date="2020-10" db="EMBL/GenBank/DDBJ databases">
        <title>Draft genome of Ramlibacter aquaticus LMG 30558.</title>
        <authorList>
            <person name="Props R."/>
        </authorList>
    </citation>
    <scope>NUCLEOTIDE SEQUENCE [LARGE SCALE GENOMIC DNA]</scope>
    <source>
        <strain evidence="8 9">LMG 30558</strain>
    </source>
</reference>
<feature type="domain" description="CzcB-like barrel-sandwich hybrid" evidence="6">
    <location>
        <begin position="88"/>
        <end position="229"/>
    </location>
</feature>
<accession>A0ABR9SEB1</accession>
<evidence type="ECO:0000256" key="3">
    <source>
        <dbReference type="SAM" id="Coils"/>
    </source>
</evidence>
<dbReference type="Gene3D" id="2.40.30.170">
    <property type="match status" value="1"/>
</dbReference>
<dbReference type="PANTHER" id="PTHR30097:SF15">
    <property type="entry name" value="CATION EFFLUX SYSTEM PROTEIN CUSB"/>
    <property type="match status" value="1"/>
</dbReference>
<dbReference type="InterPro" id="IPR051909">
    <property type="entry name" value="MFP_Cation_Efflux"/>
</dbReference>
<dbReference type="InterPro" id="IPR058647">
    <property type="entry name" value="BSH_CzcB-like"/>
</dbReference>
<feature type="domain" description="CusB-like beta-barrel" evidence="5">
    <location>
        <begin position="233"/>
        <end position="308"/>
    </location>
</feature>
<dbReference type="EMBL" id="JADDOJ010000029">
    <property type="protein sequence ID" value="MBE7940701.1"/>
    <property type="molecule type" value="Genomic_DNA"/>
</dbReference>
<dbReference type="Pfam" id="PF25973">
    <property type="entry name" value="BSH_CzcB"/>
    <property type="match status" value="1"/>
</dbReference>
<keyword evidence="9" id="KW-1185">Reference proteome</keyword>
<comment type="caution">
    <text evidence="8">The sequence shown here is derived from an EMBL/GenBank/DDBJ whole genome shotgun (WGS) entry which is preliminary data.</text>
</comment>
<feature type="coiled-coil region" evidence="3">
    <location>
        <begin position="162"/>
        <end position="189"/>
    </location>
</feature>
<feature type="chain" id="PRO_5046776371" evidence="4">
    <location>
        <begin position="35"/>
        <end position="388"/>
    </location>
</feature>
<keyword evidence="4" id="KW-0732">Signal</keyword>
<evidence type="ECO:0000259" key="6">
    <source>
        <dbReference type="Pfam" id="PF25973"/>
    </source>
</evidence>
<dbReference type="SUPFAM" id="SSF111369">
    <property type="entry name" value="HlyD-like secretion proteins"/>
    <property type="match status" value="1"/>
</dbReference>
<feature type="domain" description="CzcB-like C-terminal circularly permuted SH3-like" evidence="7">
    <location>
        <begin position="316"/>
        <end position="376"/>
    </location>
</feature>
<dbReference type="Proteomes" id="UP000715965">
    <property type="component" value="Unassembled WGS sequence"/>
</dbReference>
<evidence type="ECO:0000256" key="2">
    <source>
        <dbReference type="ARBA" id="ARBA00022448"/>
    </source>
</evidence>
<evidence type="ECO:0000256" key="4">
    <source>
        <dbReference type="SAM" id="SignalP"/>
    </source>
</evidence>
<proteinExistence type="inferred from homology"/>
<dbReference type="Gene3D" id="2.40.420.20">
    <property type="match status" value="1"/>
</dbReference>
<dbReference type="PROSITE" id="PS51257">
    <property type="entry name" value="PROKAR_LIPOPROTEIN"/>
    <property type="match status" value="1"/>
</dbReference>
<comment type="similarity">
    <text evidence="1">Belongs to the membrane fusion protein (MFP) (TC 8.A.1) family.</text>
</comment>
<dbReference type="Pfam" id="PF25954">
    <property type="entry name" value="Beta-barrel_RND_2"/>
    <property type="match status" value="1"/>
</dbReference>
<keyword evidence="2" id="KW-0813">Transport</keyword>
<protein>
    <submittedName>
        <fullName evidence="8">Efflux RND transporter periplasmic adaptor subunit</fullName>
    </submittedName>
</protein>
<sequence>MNRTIASHRPAARMRLAATAAVLAFLLAACGKPAEEGHKEAEAKKDTGIQLSAEEATRAGLQVQAIQPQNAPDIVSVTATIKANQDRWARVAPRVEGRIVRVMANLGDTVKAGQALATLDSVALGESQSSLRQAQAAQRMAEADYQRASRLAAEEIVPRREMLRAGAELEKANAELAAARDKVRLLGASGGGDQTGFTLRAPLAGSIIQKKATIGELASPSEPVFTVADLSRLWIEANLTEDLLAKVRVGAPAAVLVAAYPGVRFPGRVTYVASVMDKDTRAIPARIEVDNRDGRLKPEMFATAEISTGTTGAPVLAVPDGAILLLQGQPTVFVQGASGFEPRAVEPGEKTGGRTVIRSGLAAGDKVVTAGAYALKARVLKSQISSEH</sequence>
<name>A0ABR9SEB1_9BURK</name>
<dbReference type="RefSeq" id="WP_193780243.1">
    <property type="nucleotide sequence ID" value="NZ_JADDOJ010000029.1"/>
</dbReference>
<feature type="signal peptide" evidence="4">
    <location>
        <begin position="1"/>
        <end position="34"/>
    </location>
</feature>